<feature type="repeat" description="WD" evidence="9">
    <location>
        <begin position="376"/>
        <end position="408"/>
    </location>
</feature>
<evidence type="ECO:0000256" key="9">
    <source>
        <dbReference type="PROSITE-ProRule" id="PRU00221"/>
    </source>
</evidence>
<dbReference type="InterPro" id="IPR032847">
    <property type="entry name" value="PRPF17"/>
</dbReference>
<keyword evidence="12" id="KW-1185">Reference proteome</keyword>
<feature type="repeat" description="WD" evidence="9">
    <location>
        <begin position="247"/>
        <end position="289"/>
    </location>
</feature>
<feature type="region of interest" description="Disordered" evidence="10">
    <location>
        <begin position="1"/>
        <end position="22"/>
    </location>
</feature>
<protein>
    <recommendedName>
        <fullName evidence="8">Pre-mRNA-processing factor 17</fullName>
    </recommendedName>
</protein>
<evidence type="ECO:0000256" key="7">
    <source>
        <dbReference type="ARBA" id="ARBA00023242"/>
    </source>
</evidence>
<gene>
    <name evidence="11" type="ORF">TAPDE_000751</name>
</gene>
<reference evidence="11 12" key="1">
    <citation type="journal article" date="2013" name="MBio">
        <title>Genome sequencing of the plant pathogen Taphrina deformans, the causal agent of peach leaf curl.</title>
        <authorList>
            <person name="Cisse O.H."/>
            <person name="Almeida J.M.G.C.F."/>
            <person name="Fonseca A."/>
            <person name="Kumar A.A."/>
            <person name="Salojaervi J."/>
            <person name="Overmyer K."/>
            <person name="Hauser P.M."/>
            <person name="Pagni M."/>
        </authorList>
    </citation>
    <scope>NUCLEOTIDE SEQUENCE [LARGE SCALE GENOMIC DNA]</scope>
    <source>
        <strain evidence="12">PYCC 5710 / ATCC 11124 / CBS 356.35 / IMI 108563 / JCM 9778 / NBRC 8474</strain>
    </source>
</reference>
<evidence type="ECO:0000313" key="11">
    <source>
        <dbReference type="EMBL" id="CCG81066.1"/>
    </source>
</evidence>
<proteinExistence type="predicted"/>
<dbReference type="PANTHER" id="PTHR43979:SF1">
    <property type="entry name" value="PRE-MRNA-PROCESSING FACTOR 17"/>
    <property type="match status" value="1"/>
</dbReference>
<evidence type="ECO:0000313" key="12">
    <source>
        <dbReference type="Proteomes" id="UP000013776"/>
    </source>
</evidence>
<dbReference type="GO" id="GO:0000398">
    <property type="term" value="P:mRNA splicing, via spliceosome"/>
    <property type="evidence" value="ECO:0007669"/>
    <property type="project" value="InterPro"/>
</dbReference>
<feature type="repeat" description="WD" evidence="9">
    <location>
        <begin position="508"/>
        <end position="541"/>
    </location>
</feature>
<dbReference type="EMBL" id="CAHR02000023">
    <property type="protein sequence ID" value="CCG81066.1"/>
    <property type="molecule type" value="Genomic_DNA"/>
</dbReference>
<evidence type="ECO:0000256" key="10">
    <source>
        <dbReference type="SAM" id="MobiDB-lite"/>
    </source>
</evidence>
<dbReference type="Pfam" id="PF00400">
    <property type="entry name" value="WD40"/>
    <property type="match status" value="5"/>
</dbReference>
<dbReference type="VEuPathDB" id="FungiDB:TAPDE_000751"/>
<keyword evidence="6" id="KW-0508">mRNA splicing</keyword>
<dbReference type="CDD" id="cd00200">
    <property type="entry name" value="WD40"/>
    <property type="match status" value="1"/>
</dbReference>
<dbReference type="STRING" id="1097556.R4X741"/>
<keyword evidence="5" id="KW-0677">Repeat</keyword>
<dbReference type="PRINTS" id="PR00320">
    <property type="entry name" value="GPROTEINBRPT"/>
</dbReference>
<evidence type="ECO:0000256" key="6">
    <source>
        <dbReference type="ARBA" id="ARBA00023187"/>
    </source>
</evidence>
<keyword evidence="7" id="KW-0539">Nucleus</keyword>
<dbReference type="OrthoDB" id="10257301at2759"/>
<feature type="compositionally biased region" description="Acidic residues" evidence="10">
    <location>
        <begin position="1"/>
        <end position="14"/>
    </location>
</feature>
<dbReference type="InterPro" id="IPR036322">
    <property type="entry name" value="WD40_repeat_dom_sf"/>
</dbReference>
<dbReference type="PANTHER" id="PTHR43979">
    <property type="entry name" value="PRE-MRNA-PROCESSING FACTOR 17"/>
    <property type="match status" value="1"/>
</dbReference>
<keyword evidence="4" id="KW-0747">Spliceosome</keyword>
<dbReference type="PROSITE" id="PS50294">
    <property type="entry name" value="WD_REPEATS_REGION"/>
    <property type="match status" value="4"/>
</dbReference>
<dbReference type="PROSITE" id="PS50082">
    <property type="entry name" value="WD_REPEATS_2"/>
    <property type="match status" value="4"/>
</dbReference>
<dbReference type="SUPFAM" id="SSF50978">
    <property type="entry name" value="WD40 repeat-like"/>
    <property type="match status" value="1"/>
</dbReference>
<dbReference type="GO" id="GO:0071013">
    <property type="term" value="C:catalytic step 2 spliceosome"/>
    <property type="evidence" value="ECO:0007669"/>
    <property type="project" value="InterPro"/>
</dbReference>
<evidence type="ECO:0000256" key="2">
    <source>
        <dbReference type="ARBA" id="ARBA00022574"/>
    </source>
</evidence>
<dbReference type="InterPro" id="IPR015943">
    <property type="entry name" value="WD40/YVTN_repeat-like_dom_sf"/>
</dbReference>
<dbReference type="AlphaFoldDB" id="R4X741"/>
<keyword evidence="2 9" id="KW-0853">WD repeat</keyword>
<dbReference type="GO" id="GO:0003729">
    <property type="term" value="F:mRNA binding"/>
    <property type="evidence" value="ECO:0007669"/>
    <property type="project" value="TreeGrafter"/>
</dbReference>
<dbReference type="FunFam" id="2.130.10.10:FF:000034">
    <property type="entry name" value="Pre-mRNA-processing factor 17, putative"/>
    <property type="match status" value="1"/>
</dbReference>
<dbReference type="eggNOG" id="KOG0282">
    <property type="taxonomic scope" value="Eukaryota"/>
</dbReference>
<sequence length="541" mass="60543">MPLVSYDDDSDDDQAQGAHQTAMKKTNLAAAPTVSIGDPLQQAMVLSKDSEKILSTNISYEDMVRPLQGPANPFSSISNSRKNIITGYAEVQSYNEAYFREQYQQHSATISSLNDAAHSKTNKEKRALLKRKRETTGELTALDGTEAWRGPWAKYKNEAPSEAGSLASDEEYEPETLAPALQPEFDRGRDIRVETNHGAERSEFYGSSMLDYQGRTYMHVPQNLDIDLRKEPGEQECFVPKKLIHTWNGHQKGISALRFFPKSGHLLLSASTDSKVMLWDCHNERELLRDYAGHSKAVRDINFNADGSKFLSAGYDSHMKLWDTETGQCITKFTTGKIPYVVKIHPELGKNEFLAGMSNNKIVQFDMSSGEIVQEYDHHLGPVNTITYVNENRRFITTSDDKSLRAWEYGIPVPIKLIAEPEMLSMPSVAPHPSGKYIACQSLDSQIVVYSAIDKVKVQRRKQFRGHGCGGYGIEVSFSPDGKYLSSGDAGGYACFWDWKTCKLVSKFSAHKGPLTHIQWNPQETSKVATGGNDGSIHYWD</sequence>
<evidence type="ECO:0000256" key="5">
    <source>
        <dbReference type="ARBA" id="ARBA00022737"/>
    </source>
</evidence>
<name>R4X741_TAPDE</name>
<comment type="caution">
    <text evidence="11">The sequence shown here is derived from an EMBL/GenBank/DDBJ whole genome shotgun (WGS) entry which is preliminary data.</text>
</comment>
<dbReference type="Gene3D" id="2.130.10.10">
    <property type="entry name" value="YVTN repeat-like/Quinoprotein amine dehydrogenase"/>
    <property type="match status" value="1"/>
</dbReference>
<feature type="repeat" description="WD" evidence="9">
    <location>
        <begin position="291"/>
        <end position="332"/>
    </location>
</feature>
<dbReference type="Proteomes" id="UP000013776">
    <property type="component" value="Unassembled WGS sequence"/>
</dbReference>
<evidence type="ECO:0000256" key="4">
    <source>
        <dbReference type="ARBA" id="ARBA00022728"/>
    </source>
</evidence>
<organism evidence="11 12">
    <name type="scientific">Taphrina deformans (strain PYCC 5710 / ATCC 11124 / CBS 356.35 / IMI 108563 / JCM 9778 / NBRC 8474)</name>
    <name type="common">Peach leaf curl fungus</name>
    <name type="synonym">Lalaria deformans</name>
    <dbReference type="NCBI Taxonomy" id="1097556"/>
    <lineage>
        <taxon>Eukaryota</taxon>
        <taxon>Fungi</taxon>
        <taxon>Dikarya</taxon>
        <taxon>Ascomycota</taxon>
        <taxon>Taphrinomycotina</taxon>
        <taxon>Taphrinomycetes</taxon>
        <taxon>Taphrinales</taxon>
        <taxon>Taphrinaceae</taxon>
        <taxon>Taphrina</taxon>
    </lineage>
</organism>
<evidence type="ECO:0000256" key="1">
    <source>
        <dbReference type="ARBA" id="ARBA00004123"/>
    </source>
</evidence>
<dbReference type="SMART" id="SM00320">
    <property type="entry name" value="WD40"/>
    <property type="match status" value="7"/>
</dbReference>
<dbReference type="InterPro" id="IPR001680">
    <property type="entry name" value="WD40_rpt"/>
</dbReference>
<dbReference type="InterPro" id="IPR020472">
    <property type="entry name" value="WD40_PAC1"/>
</dbReference>
<accession>R4X741</accession>
<evidence type="ECO:0000256" key="8">
    <source>
        <dbReference type="ARBA" id="ARBA00068146"/>
    </source>
</evidence>
<comment type="subcellular location">
    <subcellularLocation>
        <location evidence="1">Nucleus</location>
    </subcellularLocation>
</comment>
<keyword evidence="3" id="KW-0507">mRNA processing</keyword>
<evidence type="ECO:0000256" key="3">
    <source>
        <dbReference type="ARBA" id="ARBA00022664"/>
    </source>
</evidence>